<feature type="compositionally biased region" description="Basic and acidic residues" evidence="1">
    <location>
        <begin position="132"/>
        <end position="143"/>
    </location>
</feature>
<evidence type="ECO:0000313" key="2">
    <source>
        <dbReference type="EMBL" id="KAG7317358.1"/>
    </source>
</evidence>
<feature type="region of interest" description="Disordered" evidence="1">
    <location>
        <begin position="168"/>
        <end position="213"/>
    </location>
</feature>
<dbReference type="AlphaFoldDB" id="A0A9D3SF37"/>
<dbReference type="Proteomes" id="UP000824219">
    <property type="component" value="Linkage Group LG24"/>
</dbReference>
<keyword evidence="3" id="KW-1185">Reference proteome</keyword>
<dbReference type="EMBL" id="JAHKSW010000024">
    <property type="protein sequence ID" value="KAG7317358.1"/>
    <property type="molecule type" value="Genomic_DNA"/>
</dbReference>
<organism evidence="2 3">
    <name type="scientific">Hemibagrus wyckioides</name>
    <dbReference type="NCBI Taxonomy" id="337641"/>
    <lineage>
        <taxon>Eukaryota</taxon>
        <taxon>Metazoa</taxon>
        <taxon>Chordata</taxon>
        <taxon>Craniata</taxon>
        <taxon>Vertebrata</taxon>
        <taxon>Euteleostomi</taxon>
        <taxon>Actinopterygii</taxon>
        <taxon>Neopterygii</taxon>
        <taxon>Teleostei</taxon>
        <taxon>Ostariophysi</taxon>
        <taxon>Siluriformes</taxon>
        <taxon>Bagridae</taxon>
        <taxon>Hemibagrus</taxon>
    </lineage>
</organism>
<evidence type="ECO:0000256" key="1">
    <source>
        <dbReference type="SAM" id="MobiDB-lite"/>
    </source>
</evidence>
<protein>
    <submittedName>
        <fullName evidence="2">Uncharacterized protein</fullName>
    </submittedName>
</protein>
<comment type="caution">
    <text evidence="2">The sequence shown here is derived from an EMBL/GenBank/DDBJ whole genome shotgun (WGS) entry which is preliminary data.</text>
</comment>
<evidence type="ECO:0000313" key="3">
    <source>
        <dbReference type="Proteomes" id="UP000824219"/>
    </source>
</evidence>
<proteinExistence type="predicted"/>
<reference evidence="2 3" key="1">
    <citation type="submission" date="2021-06" db="EMBL/GenBank/DDBJ databases">
        <title>Chromosome-level genome assembly of the red-tail catfish (Hemibagrus wyckioides).</title>
        <authorList>
            <person name="Shao F."/>
        </authorList>
    </citation>
    <scope>NUCLEOTIDE SEQUENCE [LARGE SCALE GENOMIC DNA]</scope>
    <source>
        <strain evidence="2">EC202008001</strain>
        <tissue evidence="2">Blood</tissue>
    </source>
</reference>
<gene>
    <name evidence="2" type="ORF">KOW79_019656</name>
</gene>
<sequence>MEIWRCGDMEVWRYGGYGGVEMWRCGDMEVWRYGGVETMMSGHCTGPPLRRASGWDQTRLLFGTSVKFRACQCRSLEAHQASMSSSWRRSSVHGAPDAPPVTRANPTREQPSDGERRHKASVQHTGRKRGGDKRGERNVMIKRKEDGKVLRRLKYMLAVCLRMRMRSCRSMQKPHGRGSERRPESHKPEDAPRPDSYFQKEARLWRQSVRTDD</sequence>
<name>A0A9D3SF37_9TELE</name>
<accession>A0A9D3SF37</accession>
<feature type="compositionally biased region" description="Basic residues" evidence="1">
    <location>
        <begin position="117"/>
        <end position="131"/>
    </location>
</feature>
<dbReference type="OrthoDB" id="10063138at2759"/>
<feature type="region of interest" description="Disordered" evidence="1">
    <location>
        <begin position="84"/>
        <end position="143"/>
    </location>
</feature>
<feature type="compositionally biased region" description="Basic and acidic residues" evidence="1">
    <location>
        <begin position="177"/>
        <end position="213"/>
    </location>
</feature>